<dbReference type="Proteomes" id="UP001345963">
    <property type="component" value="Unassembled WGS sequence"/>
</dbReference>
<feature type="domain" description="Cystatin" evidence="2">
    <location>
        <begin position="60"/>
        <end position="171"/>
    </location>
</feature>
<dbReference type="CDD" id="cd00042">
    <property type="entry name" value="CY"/>
    <property type="match status" value="1"/>
</dbReference>
<dbReference type="Pfam" id="PF00031">
    <property type="entry name" value="Cystatin"/>
    <property type="match status" value="1"/>
</dbReference>
<dbReference type="InterPro" id="IPR046350">
    <property type="entry name" value="Cystatin_sf"/>
</dbReference>
<comment type="similarity">
    <text evidence="1">Belongs to the cystatin family.</text>
</comment>
<dbReference type="InterPro" id="IPR000010">
    <property type="entry name" value="Cystatin_dom"/>
</dbReference>
<dbReference type="Gene3D" id="3.10.450.10">
    <property type="match status" value="1"/>
</dbReference>
<dbReference type="SMART" id="SM00043">
    <property type="entry name" value="CY"/>
    <property type="match status" value="1"/>
</dbReference>
<dbReference type="SUPFAM" id="SSF54403">
    <property type="entry name" value="Cystatin/monellin"/>
    <property type="match status" value="1"/>
</dbReference>
<dbReference type="InterPro" id="IPR018073">
    <property type="entry name" value="Prot_inh_cystat_CS"/>
</dbReference>
<keyword evidence="4" id="KW-1185">Reference proteome</keyword>
<name>A0ABU7BQY3_9TELE</name>
<protein>
    <recommendedName>
        <fullName evidence="2">Cystatin domain-containing protein</fullName>
    </recommendedName>
</protein>
<dbReference type="PROSITE" id="PS00287">
    <property type="entry name" value="CYSTATIN"/>
    <property type="match status" value="1"/>
</dbReference>
<reference evidence="3 4" key="1">
    <citation type="submission" date="2021-07" db="EMBL/GenBank/DDBJ databases">
        <authorList>
            <person name="Palmer J.M."/>
        </authorList>
    </citation>
    <scope>NUCLEOTIDE SEQUENCE [LARGE SCALE GENOMIC DNA]</scope>
    <source>
        <strain evidence="3 4">AT_MEX2019</strain>
        <tissue evidence="3">Muscle</tissue>
    </source>
</reference>
<accession>A0ABU7BQY3</accession>
<dbReference type="EMBL" id="JAHUTI010063693">
    <property type="protein sequence ID" value="MED6253067.1"/>
    <property type="molecule type" value="Genomic_DNA"/>
</dbReference>
<organism evidence="3 4">
    <name type="scientific">Ataeniobius toweri</name>
    <dbReference type="NCBI Taxonomy" id="208326"/>
    <lineage>
        <taxon>Eukaryota</taxon>
        <taxon>Metazoa</taxon>
        <taxon>Chordata</taxon>
        <taxon>Craniata</taxon>
        <taxon>Vertebrata</taxon>
        <taxon>Euteleostomi</taxon>
        <taxon>Actinopterygii</taxon>
        <taxon>Neopterygii</taxon>
        <taxon>Teleostei</taxon>
        <taxon>Neoteleostei</taxon>
        <taxon>Acanthomorphata</taxon>
        <taxon>Ovalentaria</taxon>
        <taxon>Atherinomorphae</taxon>
        <taxon>Cyprinodontiformes</taxon>
        <taxon>Goodeidae</taxon>
        <taxon>Ataeniobius</taxon>
    </lineage>
</organism>
<evidence type="ECO:0000256" key="1">
    <source>
        <dbReference type="ARBA" id="ARBA00009403"/>
    </source>
</evidence>
<proteinExistence type="inferred from homology"/>
<comment type="caution">
    <text evidence="3">The sequence shown here is derived from an EMBL/GenBank/DDBJ whole genome shotgun (WGS) entry which is preliminary data.</text>
</comment>
<dbReference type="PANTHER" id="PTHR46186:SF12">
    <property type="entry name" value="CYSTATIN C (AMYLOID ANGIOPATHY AND CEREBRAL HEMORRHAGE)-RELATED"/>
    <property type="match status" value="1"/>
</dbReference>
<evidence type="ECO:0000313" key="4">
    <source>
        <dbReference type="Proteomes" id="UP001345963"/>
    </source>
</evidence>
<sequence length="178" mass="20315">MTPLLIYKQLRHFYFERPDSERKRFISSSEVFGIFSYRAEMWKASFPFFAALLAFGLCQPMAGGINKIEDADNDEGFQRALQFAVIQHNNGTNDTVLRQVIEVVSAKSQVVAGTNYIMTVILARTSCEKEGQAENCTIHKEPEHAQPYQCTFTVWSRPWLNKTQLTKEECLNAQPAPE</sequence>
<gene>
    <name evidence="3" type="ORF">ATANTOWER_021744</name>
</gene>
<dbReference type="PANTHER" id="PTHR46186">
    <property type="entry name" value="CYSTATIN"/>
    <property type="match status" value="1"/>
</dbReference>
<evidence type="ECO:0000259" key="2">
    <source>
        <dbReference type="SMART" id="SM00043"/>
    </source>
</evidence>
<evidence type="ECO:0000313" key="3">
    <source>
        <dbReference type="EMBL" id="MED6253067.1"/>
    </source>
</evidence>